<dbReference type="AlphaFoldDB" id="A0A0G0Q1R9"/>
<organism evidence="1 2">
    <name type="scientific">Candidatus Gottesmanbacteria bacterium GW2011_GWC2_39_8</name>
    <dbReference type="NCBI Taxonomy" id="1618450"/>
    <lineage>
        <taxon>Bacteria</taxon>
        <taxon>Candidatus Gottesmaniibacteriota</taxon>
    </lineage>
</organism>
<evidence type="ECO:0000313" key="2">
    <source>
        <dbReference type="Proteomes" id="UP000034539"/>
    </source>
</evidence>
<sequence>MGVEKNSIDMILRRRGFTCTSKNPRENLIFPKGFSKKSEDYYYRLLKKYSFRLFLRDLIKFRDSFEAKDLSKYCSLQTSTKYIRTMEKDGIIKRIKGGKFKLALEEVKSFGDTFEWVVAKIFEREFGCPAAWNLTLKEARSGGDFDVIAFMEGNLVYLELKSSPPKHVEQKEVSAFFERVFALKPDLAIFLEDTHLRMKDKIVVLFETALQERFGKSSLKKFPVRRLVKELFAVGERLYIINSHRDIVSNIGFCLKSFLQRDREDFWE</sequence>
<gene>
    <name evidence="1" type="ORF">UT63_C0075G0004</name>
</gene>
<comment type="caution">
    <text evidence="1">The sequence shown here is derived from an EMBL/GenBank/DDBJ whole genome shotgun (WGS) entry which is preliminary data.</text>
</comment>
<evidence type="ECO:0000313" key="1">
    <source>
        <dbReference type="EMBL" id="KKR31301.1"/>
    </source>
</evidence>
<reference evidence="1 2" key="1">
    <citation type="journal article" date="2015" name="Nature">
        <title>rRNA introns, odd ribosomes, and small enigmatic genomes across a large radiation of phyla.</title>
        <authorList>
            <person name="Brown C.T."/>
            <person name="Hug L.A."/>
            <person name="Thomas B.C."/>
            <person name="Sharon I."/>
            <person name="Castelle C.J."/>
            <person name="Singh A."/>
            <person name="Wilkins M.J."/>
            <person name="Williams K.H."/>
            <person name="Banfield J.F."/>
        </authorList>
    </citation>
    <scope>NUCLEOTIDE SEQUENCE [LARGE SCALE GENOMIC DNA]</scope>
</reference>
<accession>A0A0G0Q1R9</accession>
<protein>
    <submittedName>
        <fullName evidence="1">Uncharacterized protein</fullName>
    </submittedName>
</protein>
<proteinExistence type="predicted"/>
<dbReference type="EMBL" id="LBXN01000075">
    <property type="protein sequence ID" value="KKR31301.1"/>
    <property type="molecule type" value="Genomic_DNA"/>
</dbReference>
<name>A0A0G0Q1R9_9BACT</name>
<dbReference type="Proteomes" id="UP000034539">
    <property type="component" value="Unassembled WGS sequence"/>
</dbReference>